<name>A0A927K1U4_9ACTN</name>
<keyword evidence="1" id="KW-1133">Transmembrane helix</keyword>
<keyword evidence="3" id="KW-1185">Reference proteome</keyword>
<gene>
    <name evidence="2" type="ORF">IE331_00625</name>
</gene>
<comment type="caution">
    <text evidence="2">The sequence shown here is derived from an EMBL/GenBank/DDBJ whole genome shotgun (WGS) entry which is preliminary data.</text>
</comment>
<dbReference type="Proteomes" id="UP000616839">
    <property type="component" value="Unassembled WGS sequence"/>
</dbReference>
<organism evidence="2 3">
    <name type="scientific">Nocardioides donggukensis</name>
    <dbReference type="NCBI Taxonomy" id="2774019"/>
    <lineage>
        <taxon>Bacteria</taxon>
        <taxon>Bacillati</taxon>
        <taxon>Actinomycetota</taxon>
        <taxon>Actinomycetes</taxon>
        <taxon>Propionibacteriales</taxon>
        <taxon>Nocardioidaceae</taxon>
        <taxon>Nocardioides</taxon>
    </lineage>
</organism>
<feature type="transmembrane region" description="Helical" evidence="1">
    <location>
        <begin position="42"/>
        <end position="62"/>
    </location>
</feature>
<dbReference type="AlphaFoldDB" id="A0A927K1U4"/>
<evidence type="ECO:0008006" key="4">
    <source>
        <dbReference type="Google" id="ProtNLM"/>
    </source>
</evidence>
<sequence>MPSDYRLAPSLAARLLGLSLVGWGLLVFLATVLVVLLQAPVAVLSAAVLVCVAGVFGTGVLLTRAAYVVRLTEAGYRVRFVRGVGVAQGRWSEVEDAATDTIAGSPCVVLRLRDGRTTTIPVEVLAVDREQFVRDLQTHLDRGQRR</sequence>
<evidence type="ECO:0000313" key="2">
    <source>
        <dbReference type="EMBL" id="MBD8868117.1"/>
    </source>
</evidence>
<feature type="transmembrane region" description="Helical" evidence="1">
    <location>
        <begin position="12"/>
        <end position="36"/>
    </location>
</feature>
<proteinExistence type="predicted"/>
<keyword evidence="1" id="KW-0472">Membrane</keyword>
<dbReference type="RefSeq" id="WP_192139508.1">
    <property type="nucleotide sequence ID" value="NZ_JACYXZ010000001.1"/>
</dbReference>
<dbReference type="EMBL" id="JACYXZ010000001">
    <property type="protein sequence ID" value="MBD8868117.1"/>
    <property type="molecule type" value="Genomic_DNA"/>
</dbReference>
<accession>A0A927K1U4</accession>
<evidence type="ECO:0000256" key="1">
    <source>
        <dbReference type="SAM" id="Phobius"/>
    </source>
</evidence>
<reference evidence="2" key="1">
    <citation type="submission" date="2020-09" db="EMBL/GenBank/DDBJ databases">
        <title>Nocardioides sp. strain MJB4 16S ribosomal RNA gene Genome sequencing and assembly.</title>
        <authorList>
            <person name="Kim I."/>
        </authorList>
    </citation>
    <scope>NUCLEOTIDE SEQUENCE</scope>
    <source>
        <strain evidence="2">MJB4</strain>
    </source>
</reference>
<evidence type="ECO:0000313" key="3">
    <source>
        <dbReference type="Proteomes" id="UP000616839"/>
    </source>
</evidence>
<protein>
    <recommendedName>
        <fullName evidence="4">PH domain-containing protein</fullName>
    </recommendedName>
</protein>
<keyword evidence="1" id="KW-0812">Transmembrane</keyword>